<accession>A0A425DFY9</accession>
<keyword evidence="1" id="KW-1133">Transmembrane helix</keyword>
<evidence type="ECO:0000256" key="1">
    <source>
        <dbReference type="SAM" id="Phobius"/>
    </source>
</evidence>
<name>A0A425DFY9_APHAT</name>
<keyword evidence="3" id="KW-1185">Reference proteome</keyword>
<dbReference type="Proteomes" id="UP000284702">
    <property type="component" value="Unassembled WGS sequence"/>
</dbReference>
<dbReference type="AlphaFoldDB" id="A0A425DFY9"/>
<evidence type="ECO:0000313" key="3">
    <source>
        <dbReference type="Proteomes" id="UP000284702"/>
    </source>
</evidence>
<dbReference type="VEuPathDB" id="FungiDB:H257_15915"/>
<proteinExistence type="predicted"/>
<gene>
    <name evidence="2" type="ORF">B5M09_012915</name>
</gene>
<sequence length="247" mass="27281">MEPCVIPTWRYRIEPQASSGGVLITIPSSRTGVTQILIFMAIWCGAGGFMTSMAMSIAPEAGIGPIVVTLLGATSMTVGVLFRLFASESIAITPTVFTHQWGMLGLNRTKHYRPRGVPEYVETIFRHVMFDEARQLGLPLDIEQAIRSFLVSTRDVSVALEPSATTGPVDGLLKVSGDVLEMSGQHCTTILGLECTLDGNRVDLTYSLPSARHIRQPTVITVDWQWYPVTLWTHTSQNHPNPRWLQM</sequence>
<keyword evidence="1" id="KW-0472">Membrane</keyword>
<feature type="transmembrane region" description="Helical" evidence="1">
    <location>
        <begin position="36"/>
        <end position="57"/>
    </location>
</feature>
<protein>
    <submittedName>
        <fullName evidence="2">Uncharacterized protein</fullName>
    </submittedName>
</protein>
<feature type="transmembrane region" description="Helical" evidence="1">
    <location>
        <begin position="63"/>
        <end position="85"/>
    </location>
</feature>
<organism evidence="2 3">
    <name type="scientific">Aphanomyces astaci</name>
    <name type="common">Crayfish plague agent</name>
    <dbReference type="NCBI Taxonomy" id="112090"/>
    <lineage>
        <taxon>Eukaryota</taxon>
        <taxon>Sar</taxon>
        <taxon>Stramenopiles</taxon>
        <taxon>Oomycota</taxon>
        <taxon>Saprolegniomycetes</taxon>
        <taxon>Saprolegniales</taxon>
        <taxon>Verrucalvaceae</taxon>
        <taxon>Aphanomyces</taxon>
    </lineage>
</organism>
<dbReference type="EMBL" id="MZMZ02001841">
    <property type="protein sequence ID" value="RQM28202.1"/>
    <property type="molecule type" value="Genomic_DNA"/>
</dbReference>
<keyword evidence="1" id="KW-0812">Transmembrane</keyword>
<evidence type="ECO:0000313" key="2">
    <source>
        <dbReference type="EMBL" id="RQM28202.1"/>
    </source>
</evidence>
<reference evidence="2" key="1">
    <citation type="submission" date="2018-07" db="EMBL/GenBank/DDBJ databases">
        <title>Annotation of Aphanomyces astaci genome assembly.</title>
        <authorList>
            <person name="Studholme D.J."/>
        </authorList>
    </citation>
    <scope>NUCLEOTIDE SEQUENCE [LARGE SCALE GENOMIC DNA]</scope>
    <source>
        <strain evidence="2">Pc</strain>
    </source>
</reference>
<comment type="caution">
    <text evidence="2">The sequence shown here is derived from an EMBL/GenBank/DDBJ whole genome shotgun (WGS) entry which is preliminary data.</text>
</comment>